<dbReference type="Proteomes" id="UP000036867">
    <property type="component" value="Unassembled WGS sequence"/>
</dbReference>
<sequence>MSIYGKAYAEFLKKDIMLIIAIVLLFFSFGWWMGVPVGCIDFSLGFKYTTLNFNYTSLITY</sequence>
<keyword evidence="1" id="KW-0472">Membrane</keyword>
<gene>
    <name evidence="2" type="ORF">AMD00_04290</name>
</gene>
<dbReference type="EMBL" id="LILB01000001">
    <property type="protein sequence ID" value="KOO51683.1"/>
    <property type="molecule type" value="Genomic_DNA"/>
</dbReference>
<organism evidence="2 3">
    <name type="scientific">Viridibacillus arvi</name>
    <dbReference type="NCBI Taxonomy" id="263475"/>
    <lineage>
        <taxon>Bacteria</taxon>
        <taxon>Bacillati</taxon>
        <taxon>Bacillota</taxon>
        <taxon>Bacilli</taxon>
        <taxon>Bacillales</taxon>
        <taxon>Caryophanaceae</taxon>
        <taxon>Viridibacillus</taxon>
    </lineage>
</organism>
<evidence type="ECO:0000313" key="3">
    <source>
        <dbReference type="Proteomes" id="UP000036867"/>
    </source>
</evidence>
<dbReference type="AlphaFoldDB" id="A0A0M0LLT6"/>
<comment type="caution">
    <text evidence="2">The sequence shown here is derived from an EMBL/GenBank/DDBJ whole genome shotgun (WGS) entry which is preliminary data.</text>
</comment>
<accession>A0A0M0LLT6</accession>
<keyword evidence="3" id="KW-1185">Reference proteome</keyword>
<feature type="transmembrane region" description="Helical" evidence="1">
    <location>
        <begin position="16"/>
        <end position="34"/>
    </location>
</feature>
<keyword evidence="1" id="KW-0812">Transmembrane</keyword>
<name>A0A0M0LLT6_9BACL</name>
<dbReference type="RefSeq" id="WP_053415838.1">
    <property type="nucleotide sequence ID" value="NZ_LILB01000001.1"/>
</dbReference>
<dbReference type="STRING" id="263475.AMD00_04290"/>
<evidence type="ECO:0000256" key="1">
    <source>
        <dbReference type="SAM" id="Phobius"/>
    </source>
</evidence>
<protein>
    <submittedName>
        <fullName evidence="2">Uncharacterized protein</fullName>
    </submittedName>
</protein>
<evidence type="ECO:0000313" key="2">
    <source>
        <dbReference type="EMBL" id="KOO51683.1"/>
    </source>
</evidence>
<proteinExistence type="predicted"/>
<reference evidence="3" key="1">
    <citation type="submission" date="2015-08" db="EMBL/GenBank/DDBJ databases">
        <title>Fjat-10028 dsm 16317.</title>
        <authorList>
            <person name="Liu B."/>
            <person name="Wang J."/>
            <person name="Zhu Y."/>
            <person name="Liu G."/>
            <person name="Chen Q."/>
            <person name="Chen Z."/>
            <person name="Lan J."/>
            <person name="Che J."/>
            <person name="Ge C."/>
            <person name="Shi H."/>
            <person name="Pan Z."/>
            <person name="Liu X."/>
        </authorList>
    </citation>
    <scope>NUCLEOTIDE SEQUENCE [LARGE SCALE GENOMIC DNA]</scope>
    <source>
        <strain evidence="3">DSM 16317</strain>
    </source>
</reference>
<dbReference type="OrthoDB" id="2440603at2"/>
<keyword evidence="1" id="KW-1133">Transmembrane helix</keyword>
<dbReference type="GeneID" id="301135322"/>